<feature type="region of interest" description="Disordered" evidence="2">
    <location>
        <begin position="77"/>
        <end position="128"/>
    </location>
</feature>
<dbReference type="InterPro" id="IPR039327">
    <property type="entry name" value="CON7-like"/>
</dbReference>
<evidence type="ECO:0000313" key="4">
    <source>
        <dbReference type="EMBL" id="CDK24923.1"/>
    </source>
</evidence>
<dbReference type="PANTHER" id="PTHR36167">
    <property type="entry name" value="C2H2 FINGER DOMAIN TRANSCRIPTION FACTOR (EUROFUNG)-RELATED"/>
    <property type="match status" value="1"/>
</dbReference>
<reference evidence="4" key="2">
    <citation type="submission" date="2014-02" db="EMBL/GenBank/DDBJ databases">
        <title>Complete DNA sequence of /Kuraishia capsulata/ illustrates novel genomic features among budding yeasts (/Saccharomycotina/).</title>
        <authorList>
            <person name="Morales L."/>
            <person name="Noel B."/>
            <person name="Porcel B."/>
            <person name="Marcet-Houben M."/>
            <person name="Hullo M-F."/>
            <person name="Sacerdot C."/>
            <person name="Tekaia F."/>
            <person name="Leh-Louis V."/>
            <person name="Despons L."/>
            <person name="Khanna V."/>
            <person name="Aury J-M."/>
            <person name="Barbe V."/>
            <person name="Couloux A."/>
            <person name="Labadie K."/>
            <person name="Pelletier E."/>
            <person name="Souciet J-L."/>
            <person name="Boekhout T."/>
            <person name="Gabaldon T."/>
            <person name="Wincker P."/>
            <person name="Dujon B."/>
        </authorList>
    </citation>
    <scope>NUCLEOTIDE SEQUENCE</scope>
    <source>
        <strain evidence="4">CBS 1993</strain>
    </source>
</reference>
<organism evidence="4 5">
    <name type="scientific">Kuraishia capsulata CBS 1993</name>
    <dbReference type="NCBI Taxonomy" id="1382522"/>
    <lineage>
        <taxon>Eukaryota</taxon>
        <taxon>Fungi</taxon>
        <taxon>Dikarya</taxon>
        <taxon>Ascomycota</taxon>
        <taxon>Saccharomycotina</taxon>
        <taxon>Pichiomycetes</taxon>
        <taxon>Pichiales</taxon>
        <taxon>Pichiaceae</taxon>
        <taxon>Kuraishia</taxon>
    </lineage>
</organism>
<name>W6MH13_9ASCO</name>
<dbReference type="Proteomes" id="UP000019384">
    <property type="component" value="Unassembled WGS sequence"/>
</dbReference>
<proteinExistence type="predicted"/>
<feature type="domain" description="C2H2-type" evidence="3">
    <location>
        <begin position="26"/>
        <end position="57"/>
    </location>
</feature>
<evidence type="ECO:0000256" key="2">
    <source>
        <dbReference type="SAM" id="MobiDB-lite"/>
    </source>
</evidence>
<evidence type="ECO:0000259" key="3">
    <source>
        <dbReference type="PROSITE" id="PS50157"/>
    </source>
</evidence>
<evidence type="ECO:0000313" key="5">
    <source>
        <dbReference type="Proteomes" id="UP000019384"/>
    </source>
</evidence>
<dbReference type="STRING" id="1382522.W6MH13"/>
<feature type="compositionally biased region" description="Acidic residues" evidence="2">
    <location>
        <begin position="95"/>
        <end position="105"/>
    </location>
</feature>
<dbReference type="GO" id="GO:0008270">
    <property type="term" value="F:zinc ion binding"/>
    <property type="evidence" value="ECO:0007669"/>
    <property type="project" value="UniProtKB-KW"/>
</dbReference>
<dbReference type="InterPro" id="IPR013087">
    <property type="entry name" value="Znf_C2H2_type"/>
</dbReference>
<sequence>MSESPSWSGPKKKRPRRRHCELVCHYACNFGTCRKAYGTLSHLNVHVVTQNHGSKRKGEEFKEIRLMLRRQRLESKRMMRENRFKRSGETAVGSENEDDNPDEDSVSSFSGSTPSLVLDDVEPTTLPPEQYYTLSPEQYNNEARAPGTDSFDWATGLKAESYISEVQSYQHQDYVPQSQSLVQLQLSLNNFNLFNMGHGASSFKQDLKNFDYVLPNVHLTRFTS</sequence>
<keyword evidence="1" id="KW-0863">Zinc-finger</keyword>
<feature type="compositionally biased region" description="Basic and acidic residues" evidence="2">
    <location>
        <begin position="77"/>
        <end position="88"/>
    </location>
</feature>
<dbReference type="PANTHER" id="PTHR36167:SF3">
    <property type="entry name" value="C2H2 FINGER DOMAIN TRANSCRIPTION FACTOR (EUROFUNG)-RELATED"/>
    <property type="match status" value="1"/>
</dbReference>
<reference evidence="4" key="1">
    <citation type="submission" date="2013-12" db="EMBL/GenBank/DDBJ databases">
        <authorList>
            <person name="Genoscope - CEA"/>
        </authorList>
    </citation>
    <scope>NUCLEOTIDE SEQUENCE</scope>
    <source>
        <strain evidence="4">CBS 1993</strain>
    </source>
</reference>
<dbReference type="RefSeq" id="XP_022456938.1">
    <property type="nucleotide sequence ID" value="XM_022605473.1"/>
</dbReference>
<dbReference type="GeneID" id="34518326"/>
<dbReference type="AlphaFoldDB" id="W6MH13"/>
<dbReference type="OrthoDB" id="1939603at2759"/>
<dbReference type="PROSITE" id="PS00028">
    <property type="entry name" value="ZINC_FINGER_C2H2_1"/>
    <property type="match status" value="1"/>
</dbReference>
<accession>W6MH13</accession>
<dbReference type="EMBL" id="HG793125">
    <property type="protein sequence ID" value="CDK24923.1"/>
    <property type="molecule type" value="Genomic_DNA"/>
</dbReference>
<protein>
    <recommendedName>
        <fullName evidence="3">C2H2-type domain-containing protein</fullName>
    </recommendedName>
</protein>
<dbReference type="GO" id="GO:0006355">
    <property type="term" value="P:regulation of DNA-templated transcription"/>
    <property type="evidence" value="ECO:0007669"/>
    <property type="project" value="InterPro"/>
</dbReference>
<evidence type="ECO:0000256" key="1">
    <source>
        <dbReference type="PROSITE-ProRule" id="PRU00042"/>
    </source>
</evidence>
<dbReference type="PROSITE" id="PS50157">
    <property type="entry name" value="ZINC_FINGER_C2H2_2"/>
    <property type="match status" value="1"/>
</dbReference>
<keyword evidence="1" id="KW-0862">Zinc</keyword>
<keyword evidence="5" id="KW-1185">Reference proteome</keyword>
<gene>
    <name evidence="4" type="ORF">KUCA_T00000890001</name>
</gene>
<dbReference type="HOGENOM" id="CLU_1235201_0_0_1"/>
<keyword evidence="1" id="KW-0479">Metal-binding</keyword>